<name>A0A1B9HY81_9TREE</name>
<reference evidence="2" key="1">
    <citation type="submission" date="2013-07" db="EMBL/GenBank/DDBJ databases">
        <title>The Genome Sequence of Cryptococcus pinus CBS10737.</title>
        <authorList>
            <consortium name="The Broad Institute Genome Sequencing Platform"/>
            <person name="Cuomo C."/>
            <person name="Litvintseva A."/>
            <person name="Chen Y."/>
            <person name="Heitman J."/>
            <person name="Sun S."/>
            <person name="Springer D."/>
            <person name="Dromer F."/>
            <person name="Young S.K."/>
            <person name="Zeng Q."/>
            <person name="Gargeya S."/>
            <person name="Fitzgerald M."/>
            <person name="Abouelleil A."/>
            <person name="Alvarado L."/>
            <person name="Berlin A.M."/>
            <person name="Chapman S.B."/>
            <person name="Dewar J."/>
            <person name="Goldberg J."/>
            <person name="Griggs A."/>
            <person name="Gujja S."/>
            <person name="Hansen M."/>
            <person name="Howarth C."/>
            <person name="Imamovic A."/>
            <person name="Larimer J."/>
            <person name="McCowan C."/>
            <person name="Murphy C."/>
            <person name="Pearson M."/>
            <person name="Priest M."/>
            <person name="Roberts A."/>
            <person name="Saif S."/>
            <person name="Shea T."/>
            <person name="Sykes S."/>
            <person name="Wortman J."/>
            <person name="Nusbaum C."/>
            <person name="Birren B."/>
        </authorList>
    </citation>
    <scope>NUCLEOTIDE SEQUENCE [LARGE SCALE GENOMIC DNA]</scope>
    <source>
        <strain evidence="2">CBS 10737</strain>
    </source>
</reference>
<proteinExistence type="predicted"/>
<feature type="region of interest" description="Disordered" evidence="1">
    <location>
        <begin position="1"/>
        <end position="95"/>
    </location>
</feature>
<reference evidence="3" key="2">
    <citation type="submission" date="2013-07" db="EMBL/GenBank/DDBJ databases">
        <authorList>
            <consortium name="The Broad Institute Genome Sequencing Platform"/>
            <person name="Cuomo C."/>
            <person name="Litvintseva A."/>
            <person name="Chen Y."/>
            <person name="Heitman J."/>
            <person name="Sun S."/>
            <person name="Springer D."/>
            <person name="Dromer F."/>
            <person name="Young S.K."/>
            <person name="Zeng Q."/>
            <person name="Gargeya S."/>
            <person name="Fitzgerald M."/>
            <person name="Abouelleil A."/>
            <person name="Alvarado L."/>
            <person name="Berlin A.M."/>
            <person name="Chapman S.B."/>
            <person name="Dewar J."/>
            <person name="Goldberg J."/>
            <person name="Griggs A."/>
            <person name="Gujja S."/>
            <person name="Hansen M."/>
            <person name="Howarth C."/>
            <person name="Imamovic A."/>
            <person name="Larimer J."/>
            <person name="McCowan C."/>
            <person name="Murphy C."/>
            <person name="Pearson M."/>
            <person name="Priest M."/>
            <person name="Roberts A."/>
            <person name="Saif S."/>
            <person name="Shea T."/>
            <person name="Sykes S."/>
            <person name="Wortman J."/>
            <person name="Nusbaum C."/>
            <person name="Birren B."/>
        </authorList>
    </citation>
    <scope>NUCLEOTIDE SEQUENCE</scope>
    <source>
        <strain evidence="3">CBS 10737</strain>
    </source>
</reference>
<organism evidence="2">
    <name type="scientific">Kwoniella pini CBS 10737</name>
    <dbReference type="NCBI Taxonomy" id="1296096"/>
    <lineage>
        <taxon>Eukaryota</taxon>
        <taxon>Fungi</taxon>
        <taxon>Dikarya</taxon>
        <taxon>Basidiomycota</taxon>
        <taxon>Agaricomycotina</taxon>
        <taxon>Tremellomycetes</taxon>
        <taxon>Tremellales</taxon>
        <taxon>Cryptococcaceae</taxon>
        <taxon>Kwoniella</taxon>
    </lineage>
</organism>
<dbReference type="EMBL" id="KI894014">
    <property type="protein sequence ID" value="OCF48232.1"/>
    <property type="molecule type" value="Genomic_DNA"/>
</dbReference>
<keyword evidence="4" id="KW-1185">Reference proteome</keyword>
<protein>
    <submittedName>
        <fullName evidence="2">Uncharacterized protein</fullName>
    </submittedName>
</protein>
<evidence type="ECO:0000313" key="4">
    <source>
        <dbReference type="Proteomes" id="UP000094020"/>
    </source>
</evidence>
<dbReference type="KEGG" id="kpin:30174469"/>
<sequence length="375" mass="43240">MLSFNKVPKGPDGQLPSSNGLPTSTPTPKMLLSPQELANWPPKDRPLPGGGGKVLQPPGLPNDQLRLPTPNYMSGNSSKGYSNQATYGESSHSTAQGISNDGLGYQENLGFKYYTKKPSLMSRLFGDKVVWDENMYDYSSGQGYKVHKSFDKLYQHSKGIPIQIEPEKQLPIGKIPPPPPPSLPSLISNKLNSNLPEDFDYMPSEIQKFYINENKRKEKEWNKKFKEQEKLWKLQMKDWEKSEKERIKSEKKYRKQQEKANKWLIKHQNYLNSLNNKNDQKHQQHFHSIKKLPMKNLNSNLNPNLKSPENDLNNPYNFMLLPSNEFGVRRPFNPIIGGNEKWPNMSRTMTHAILDMNREEQLHAYHASLIRAPNW</sequence>
<gene>
    <name evidence="2" type="ORF">I206_06100</name>
    <name evidence="3" type="ORF">I206_107767</name>
</gene>
<accession>A0A1B9HY81</accession>
<dbReference type="AlphaFoldDB" id="A0A1B9HY81"/>
<reference evidence="3" key="4">
    <citation type="submission" date="2024-02" db="EMBL/GenBank/DDBJ databases">
        <title>Comparative genomics of Cryptococcus and Kwoniella reveals pathogenesis evolution and contrasting modes of karyotype evolution via chromosome fusion or intercentromeric recombination.</title>
        <authorList>
            <person name="Coelho M.A."/>
            <person name="David-Palma M."/>
            <person name="Shea T."/>
            <person name="Bowers K."/>
            <person name="McGinley-Smith S."/>
            <person name="Mohammad A.W."/>
            <person name="Gnirke A."/>
            <person name="Yurkov A.M."/>
            <person name="Nowrousian M."/>
            <person name="Sun S."/>
            <person name="Cuomo C.A."/>
            <person name="Heitman J."/>
        </authorList>
    </citation>
    <scope>NUCLEOTIDE SEQUENCE</scope>
    <source>
        <strain evidence="3">CBS 10737</strain>
    </source>
</reference>
<evidence type="ECO:0000313" key="3">
    <source>
        <dbReference type="EMBL" id="WWC73795.1"/>
    </source>
</evidence>
<dbReference type="GeneID" id="30174469"/>
<dbReference type="Proteomes" id="UP000094020">
    <property type="component" value="Chromosome 11"/>
</dbReference>
<dbReference type="RefSeq" id="XP_019009451.1">
    <property type="nucleotide sequence ID" value="XM_019157811.1"/>
</dbReference>
<evidence type="ECO:0000313" key="2">
    <source>
        <dbReference type="EMBL" id="OCF48232.1"/>
    </source>
</evidence>
<feature type="compositionally biased region" description="Polar residues" evidence="1">
    <location>
        <begin position="15"/>
        <end position="27"/>
    </location>
</feature>
<evidence type="ECO:0000256" key="1">
    <source>
        <dbReference type="SAM" id="MobiDB-lite"/>
    </source>
</evidence>
<dbReference type="EMBL" id="CP144529">
    <property type="protein sequence ID" value="WWC73795.1"/>
    <property type="molecule type" value="Genomic_DNA"/>
</dbReference>
<reference evidence="2" key="3">
    <citation type="submission" date="2016-07" db="EMBL/GenBank/DDBJ databases">
        <title>Evolution of pathogenesis and genome organization in the Tremellales.</title>
        <authorList>
            <person name="Cuomo C."/>
            <person name="Litvintseva A."/>
            <person name="Heitman J."/>
            <person name="Chen Y."/>
            <person name="Sun S."/>
            <person name="Springer D."/>
            <person name="Dromer F."/>
            <person name="Young S."/>
            <person name="Zeng Q."/>
            <person name="Chapman S."/>
            <person name="Gujja S."/>
            <person name="Saif S."/>
            <person name="Birren B."/>
        </authorList>
    </citation>
    <scope>NUCLEOTIDE SEQUENCE</scope>
    <source>
        <strain evidence="2">CBS 10737</strain>
    </source>
</reference>
<feature type="compositionally biased region" description="Polar residues" evidence="1">
    <location>
        <begin position="71"/>
        <end position="95"/>
    </location>
</feature>
<dbReference type="OrthoDB" id="2564755at2759"/>